<evidence type="ECO:0000256" key="1">
    <source>
        <dbReference type="ARBA" id="ARBA00022478"/>
    </source>
</evidence>
<comment type="caution">
    <text evidence="4">The sequence shown here is derived from an EMBL/GenBank/DDBJ whole genome shotgun (WGS) entry which is preliminary data.</text>
</comment>
<dbReference type="SUPFAM" id="SSF56553">
    <property type="entry name" value="Insert subdomain of RNA polymerase alpha subunit"/>
    <property type="match status" value="1"/>
</dbReference>
<dbReference type="SUPFAM" id="SSF55257">
    <property type="entry name" value="RBP11-like subunits of RNA polymerase"/>
    <property type="match status" value="1"/>
</dbReference>
<dbReference type="Gene3D" id="3.30.1360.10">
    <property type="entry name" value="RNA polymerase, RBP11-like subunit"/>
    <property type="match status" value="1"/>
</dbReference>
<dbReference type="InterPro" id="IPR036643">
    <property type="entry name" value="RNApol_insert_sf"/>
</dbReference>
<organism evidence="4 5">
    <name type="scientific">Candidatus Berkelbacteria bacterium Gr01-1014_85</name>
    <dbReference type="NCBI Taxonomy" id="2017150"/>
    <lineage>
        <taxon>Bacteria</taxon>
        <taxon>Candidatus Berkelbacteria</taxon>
    </lineage>
</organism>
<dbReference type="GO" id="GO:0003899">
    <property type="term" value="F:DNA-directed RNA polymerase activity"/>
    <property type="evidence" value="ECO:0007669"/>
    <property type="project" value="InterPro"/>
</dbReference>
<dbReference type="InterPro" id="IPR036603">
    <property type="entry name" value="RBP11-like"/>
</dbReference>
<keyword evidence="2" id="KW-0804">Transcription</keyword>
<name>A0A554JAT5_9BACT</name>
<proteinExistence type="predicted"/>
<feature type="domain" description="DNA-directed RNA polymerase RpoA/D/Rpb3-type" evidence="3">
    <location>
        <begin position="1"/>
        <end position="122"/>
    </location>
</feature>
<dbReference type="Proteomes" id="UP000316253">
    <property type="component" value="Unassembled WGS sequence"/>
</dbReference>
<sequence length="165" mass="17983">VVTAADFKANADVEIMNPDLVIATLDKKGKLALEITCERGRGYVTTEMRREEKLPLGTIAIDSIFTPIKKVHYQVDNTRVGRMTNFDKVTLDIATDGSLEPTQALQMAASILIEHLAVIAGQDSPAERQAESESVATVETVEIESEAIVVKPKRSRKTEVSDVSA</sequence>
<dbReference type="InterPro" id="IPR011263">
    <property type="entry name" value="DNA-dir_RNA_pol_RpoA/D/Rpb3"/>
</dbReference>
<feature type="non-terminal residue" evidence="4">
    <location>
        <position position="1"/>
    </location>
</feature>
<evidence type="ECO:0000259" key="3">
    <source>
        <dbReference type="SMART" id="SM00662"/>
    </source>
</evidence>
<accession>A0A554JAT5</accession>
<evidence type="ECO:0000313" key="5">
    <source>
        <dbReference type="Proteomes" id="UP000316253"/>
    </source>
</evidence>
<protein>
    <submittedName>
        <fullName evidence="4">DNA-directed RNA polymerase subunit alpha</fullName>
    </submittedName>
</protein>
<dbReference type="GO" id="GO:0046983">
    <property type="term" value="F:protein dimerization activity"/>
    <property type="evidence" value="ECO:0007669"/>
    <property type="project" value="InterPro"/>
</dbReference>
<dbReference type="SMART" id="SM00662">
    <property type="entry name" value="RPOLD"/>
    <property type="match status" value="1"/>
</dbReference>
<dbReference type="Pfam" id="PF01000">
    <property type="entry name" value="RNA_pol_A_bac"/>
    <property type="match status" value="1"/>
</dbReference>
<keyword evidence="1 4" id="KW-0240">DNA-directed RNA polymerase</keyword>
<dbReference type="AlphaFoldDB" id="A0A554JAT5"/>
<evidence type="ECO:0000313" key="4">
    <source>
        <dbReference type="EMBL" id="TSC65469.1"/>
    </source>
</evidence>
<dbReference type="GO" id="GO:0006351">
    <property type="term" value="P:DNA-templated transcription"/>
    <property type="evidence" value="ECO:0007669"/>
    <property type="project" value="InterPro"/>
</dbReference>
<gene>
    <name evidence="4" type="ORF">CEO22_461</name>
</gene>
<dbReference type="EMBL" id="VMFD01000041">
    <property type="protein sequence ID" value="TSC65469.1"/>
    <property type="molecule type" value="Genomic_DNA"/>
</dbReference>
<reference evidence="4 5" key="1">
    <citation type="submission" date="2017-08" db="EMBL/GenBank/DDBJ databases">
        <title>Mechanisms for carbon and nitrogen cycling indicate functional differentiation within the Candidate Phyla Radiation.</title>
        <authorList>
            <person name="Danczak R.E."/>
            <person name="Johnston M.D."/>
            <person name="Kenah C."/>
            <person name="Slattery M."/>
            <person name="Wrighton K.C."/>
            <person name="Wilkins M.J."/>
        </authorList>
    </citation>
    <scope>NUCLEOTIDE SEQUENCE [LARGE SCALE GENOMIC DNA]</scope>
    <source>
        <strain evidence="4">Gr01-1014_85</strain>
    </source>
</reference>
<dbReference type="GO" id="GO:0000428">
    <property type="term" value="C:DNA-directed RNA polymerase complex"/>
    <property type="evidence" value="ECO:0007669"/>
    <property type="project" value="UniProtKB-KW"/>
</dbReference>
<dbReference type="InterPro" id="IPR011262">
    <property type="entry name" value="DNA-dir_RNA_pol_insert"/>
</dbReference>
<evidence type="ECO:0000256" key="2">
    <source>
        <dbReference type="ARBA" id="ARBA00023163"/>
    </source>
</evidence>